<dbReference type="GO" id="GO:0006631">
    <property type="term" value="P:fatty acid metabolic process"/>
    <property type="evidence" value="ECO:0007669"/>
    <property type="project" value="TreeGrafter"/>
</dbReference>
<dbReference type="STRING" id="37001.A0A1A9W3G2"/>
<feature type="domain" description="ACB" evidence="2">
    <location>
        <begin position="1"/>
        <end position="83"/>
    </location>
</feature>
<evidence type="ECO:0000259" key="2">
    <source>
        <dbReference type="PROSITE" id="PS51228"/>
    </source>
</evidence>
<reference evidence="4" key="1">
    <citation type="submission" date="2014-03" db="EMBL/GenBank/DDBJ databases">
        <authorList>
            <person name="Aksoy S."/>
            <person name="Warren W."/>
            <person name="Wilson R.K."/>
        </authorList>
    </citation>
    <scope>NUCLEOTIDE SEQUENCE [LARGE SCALE GENOMIC DNA]</scope>
    <source>
        <strain evidence="4">IAEA</strain>
    </source>
</reference>
<dbReference type="PRINTS" id="PR00689">
    <property type="entry name" value="ACOABINDINGP"/>
</dbReference>
<evidence type="ECO:0000313" key="4">
    <source>
        <dbReference type="Proteomes" id="UP000091820"/>
    </source>
</evidence>
<evidence type="ECO:0000313" key="3">
    <source>
        <dbReference type="EnsemblMetazoa" id="GBRI005047-PA"/>
    </source>
</evidence>
<dbReference type="EnsemblMetazoa" id="GBRI005047-RA">
    <property type="protein sequence ID" value="GBRI005047-PA"/>
    <property type="gene ID" value="GBRI005047"/>
</dbReference>
<dbReference type="PROSITE" id="PS51228">
    <property type="entry name" value="ACB_2"/>
    <property type="match status" value="1"/>
</dbReference>
<dbReference type="PANTHER" id="PTHR23310:SF137">
    <property type="entry name" value="ACYL-COA BINDING PROTEIN 3, ISOFORM A-RELATED"/>
    <property type="match status" value="1"/>
</dbReference>
<dbReference type="InterPro" id="IPR035984">
    <property type="entry name" value="Acyl-CoA-binding_sf"/>
</dbReference>
<keyword evidence="4" id="KW-1185">Reference proteome</keyword>
<organism evidence="3 4">
    <name type="scientific">Glossina brevipalpis</name>
    <dbReference type="NCBI Taxonomy" id="37001"/>
    <lineage>
        <taxon>Eukaryota</taxon>
        <taxon>Metazoa</taxon>
        <taxon>Ecdysozoa</taxon>
        <taxon>Arthropoda</taxon>
        <taxon>Hexapoda</taxon>
        <taxon>Insecta</taxon>
        <taxon>Pterygota</taxon>
        <taxon>Neoptera</taxon>
        <taxon>Endopterygota</taxon>
        <taxon>Diptera</taxon>
        <taxon>Brachycera</taxon>
        <taxon>Muscomorpha</taxon>
        <taxon>Hippoboscoidea</taxon>
        <taxon>Glossinidae</taxon>
        <taxon>Glossina</taxon>
    </lineage>
</organism>
<sequence>MNFETATEKAKVFTKIPPDSVFLEFYGLYKQATVGDCNIAKPGTLDLKGKAKWEAWNSRKGLTQDEAKKAYIAIYEKYAPQYA</sequence>
<dbReference type="Gene3D" id="1.20.80.10">
    <property type="match status" value="1"/>
</dbReference>
<dbReference type="AlphaFoldDB" id="A0A1A9W3G2"/>
<evidence type="ECO:0000256" key="1">
    <source>
        <dbReference type="ARBA" id="ARBA00023121"/>
    </source>
</evidence>
<name>A0A1A9W3G2_9MUSC</name>
<reference evidence="3" key="2">
    <citation type="submission" date="2020-05" db="UniProtKB">
        <authorList>
            <consortium name="EnsemblMetazoa"/>
        </authorList>
    </citation>
    <scope>IDENTIFICATION</scope>
    <source>
        <strain evidence="3">IAEA</strain>
    </source>
</reference>
<dbReference type="InterPro" id="IPR014352">
    <property type="entry name" value="FERM/acyl-CoA-bd_prot_sf"/>
</dbReference>
<proteinExistence type="predicted"/>
<dbReference type="PANTHER" id="PTHR23310">
    <property type="entry name" value="ACYL-COA-BINDING PROTEIN, ACBP"/>
    <property type="match status" value="1"/>
</dbReference>
<dbReference type="Proteomes" id="UP000091820">
    <property type="component" value="Unassembled WGS sequence"/>
</dbReference>
<accession>A0A1A9W3G2</accession>
<keyword evidence="1" id="KW-0446">Lipid-binding</keyword>
<dbReference type="InterPro" id="IPR000582">
    <property type="entry name" value="Acyl-CoA-binding_protein"/>
</dbReference>
<dbReference type="SUPFAM" id="SSF47027">
    <property type="entry name" value="Acyl-CoA binding protein"/>
    <property type="match status" value="1"/>
</dbReference>
<dbReference type="VEuPathDB" id="VectorBase:GBRI005047"/>
<protein>
    <recommendedName>
        <fullName evidence="2">ACB domain-containing protein</fullName>
    </recommendedName>
</protein>
<dbReference type="GO" id="GO:0000062">
    <property type="term" value="F:fatty-acyl-CoA binding"/>
    <property type="evidence" value="ECO:0007669"/>
    <property type="project" value="InterPro"/>
</dbReference>
<dbReference type="Pfam" id="PF00887">
    <property type="entry name" value="ACBP"/>
    <property type="match status" value="1"/>
</dbReference>